<dbReference type="eggNOG" id="COG0330">
    <property type="taxonomic scope" value="Bacteria"/>
</dbReference>
<accession>N6W870</accession>
<dbReference type="PATRIC" id="fig|888050.3.peg.404"/>
<dbReference type="Gene3D" id="3.30.479.30">
    <property type="entry name" value="Band 7 domain"/>
    <property type="match status" value="1"/>
</dbReference>
<evidence type="ECO:0000313" key="2">
    <source>
        <dbReference type="EMBL" id="ENO18745.1"/>
    </source>
</evidence>
<gene>
    <name evidence="2" type="ORF">HMPREF9004_0415</name>
</gene>
<sequence>MGTLNTYPFFSRYQGAASDFIICMRAGTLIRSGAGQAFWFRSAGTALAQVPLIEREQTVLVKAVSSDQQDVNVQVSLTHRIADPLAAAQRFDFDLFPRSSSTEALGAWQIGELVARIARSVTIARIATMTLEEALDSGMNAVAEALNAATTGEERLASTGVEICDVCVLSVRPDEAVESALRTPLLEQLQSEADRALYERRALAVEQEQQISKTELASKLELERRRADLVAQEGQNARRQAEEKAAADLVEANASAERRNILSTAQAEEIAQVGAAKNEVEKARLDALAALGADVLKALALRDLAGNLPAVGQINITPDMLQGVLADLVKGGK</sequence>
<name>N6W870_9ACTO</name>
<feature type="domain" description="Band 7" evidence="1">
    <location>
        <begin position="44"/>
        <end position="199"/>
    </location>
</feature>
<evidence type="ECO:0000313" key="3">
    <source>
        <dbReference type="Proteomes" id="UP000013015"/>
    </source>
</evidence>
<protein>
    <recommendedName>
        <fullName evidence="1">Band 7 domain-containing protein</fullName>
    </recommendedName>
</protein>
<organism evidence="2 3">
    <name type="scientific">Schaalia cardiffensis F0333</name>
    <dbReference type="NCBI Taxonomy" id="888050"/>
    <lineage>
        <taxon>Bacteria</taxon>
        <taxon>Bacillati</taxon>
        <taxon>Actinomycetota</taxon>
        <taxon>Actinomycetes</taxon>
        <taxon>Actinomycetales</taxon>
        <taxon>Actinomycetaceae</taxon>
        <taxon>Schaalia</taxon>
    </lineage>
</organism>
<dbReference type="Proteomes" id="UP000013015">
    <property type="component" value="Unassembled WGS sequence"/>
</dbReference>
<dbReference type="SUPFAM" id="SSF117892">
    <property type="entry name" value="Band 7/SPFH domain"/>
    <property type="match status" value="1"/>
</dbReference>
<dbReference type="Pfam" id="PF01145">
    <property type="entry name" value="Band_7"/>
    <property type="match status" value="1"/>
</dbReference>
<dbReference type="AlphaFoldDB" id="N6W870"/>
<dbReference type="EMBL" id="AQHZ01000007">
    <property type="protein sequence ID" value="ENO18745.1"/>
    <property type="molecule type" value="Genomic_DNA"/>
</dbReference>
<dbReference type="RefSeq" id="WP_005962146.1">
    <property type="nucleotide sequence ID" value="NZ_CP040505.1"/>
</dbReference>
<reference evidence="2 3" key="1">
    <citation type="submission" date="2013-03" db="EMBL/GenBank/DDBJ databases">
        <title>Reference genome for the Human Microbiome Project.</title>
        <authorList>
            <person name="Aqrawi P."/>
            <person name="Ayvaz T."/>
            <person name="Bess C."/>
            <person name="Blankenburg K."/>
            <person name="Coyle M."/>
            <person name="Deng J."/>
            <person name="Forbes L."/>
            <person name="Fowler G."/>
            <person name="Francisco L."/>
            <person name="Fu Q."/>
            <person name="Gibbs R."/>
            <person name="Gross S."/>
            <person name="Gubbala S."/>
            <person name="Hale W."/>
            <person name="Hemphill L."/>
            <person name="Highlander S."/>
            <person name="Hirani K."/>
            <person name="Jackson L."/>
            <person name="Jakkamsetti A."/>
            <person name="Javaid M."/>
            <person name="Jayaseelan J.C."/>
            <person name="Jiang H."/>
            <person name="Joshi V."/>
            <person name="Korchina V."/>
            <person name="Kovar C."/>
            <person name="Lara F."/>
            <person name="Lee S."/>
            <person name="Liu Y."/>
            <person name="Mata R."/>
            <person name="Mathew T."/>
            <person name="Munidasa M."/>
            <person name="Muzny D."/>
            <person name="Nazareth L."/>
            <person name="Ngo R."/>
            <person name="Nguyen L."/>
            <person name="Nguyen N."/>
            <person name="Okwuonu G."/>
            <person name="Ongeri F."/>
            <person name="Palculict T."/>
            <person name="Patil S."/>
            <person name="Petrosino J."/>
            <person name="Pham C."/>
            <person name="Pham P."/>
            <person name="Pu L.-L."/>
            <person name="Qin X."/>
            <person name="Qu J."/>
            <person name="Reid J."/>
            <person name="Ross M."/>
            <person name="Ruth R."/>
            <person name="Saada N."/>
            <person name="San Lucas F."/>
            <person name="Santibanez J."/>
            <person name="Shang Y."/>
            <person name="Simmons D."/>
            <person name="Song X.-Z."/>
            <person name="Tang L.-Y."/>
            <person name="Thornton R."/>
            <person name="Warren J."/>
            <person name="Weissenberger G."/>
            <person name="Wilczek-Boney K."/>
            <person name="Worley K."/>
            <person name="Youmans B."/>
            <person name="Zhang J."/>
            <person name="Zhang L."/>
            <person name="Zhao Z."/>
            <person name="Zhou C."/>
            <person name="Zhu D."/>
            <person name="Zhu Y."/>
        </authorList>
    </citation>
    <scope>NUCLEOTIDE SEQUENCE [LARGE SCALE GENOMIC DNA]</scope>
    <source>
        <strain evidence="2 3">F0333</strain>
    </source>
</reference>
<evidence type="ECO:0000259" key="1">
    <source>
        <dbReference type="Pfam" id="PF01145"/>
    </source>
</evidence>
<dbReference type="STRING" id="888050.HMPREF9004_0415"/>
<keyword evidence="3" id="KW-1185">Reference proteome</keyword>
<proteinExistence type="predicted"/>
<dbReference type="HOGENOM" id="CLU_069124_0_0_11"/>
<dbReference type="InterPro" id="IPR001107">
    <property type="entry name" value="Band_7"/>
</dbReference>
<dbReference type="InterPro" id="IPR036013">
    <property type="entry name" value="Band_7/SPFH_dom_sf"/>
</dbReference>
<comment type="caution">
    <text evidence="2">The sequence shown here is derived from an EMBL/GenBank/DDBJ whole genome shotgun (WGS) entry which is preliminary data.</text>
</comment>
<dbReference type="OrthoDB" id="3469168at2"/>